<name>A0A255ZWS2_9FLAO</name>
<dbReference type="OrthoDB" id="9764164at2"/>
<comment type="caution">
    <text evidence="1">The sequence shown here is derived from an EMBL/GenBank/DDBJ whole genome shotgun (WGS) entry which is preliminary data.</text>
</comment>
<dbReference type="EMBL" id="NOXX01000175">
    <property type="protein sequence ID" value="OYQ45943.1"/>
    <property type="molecule type" value="Genomic_DNA"/>
</dbReference>
<proteinExistence type="predicted"/>
<dbReference type="SUPFAM" id="SSF52266">
    <property type="entry name" value="SGNH hydrolase"/>
    <property type="match status" value="2"/>
</dbReference>
<dbReference type="Gene3D" id="3.40.50.1110">
    <property type="entry name" value="SGNH hydrolase"/>
    <property type="match status" value="2"/>
</dbReference>
<gene>
    <name evidence="1" type="ORF">CHX27_05360</name>
</gene>
<organism evidence="1 2">
    <name type="scientific">Flavobacterium aurantiibacter</name>
    <dbReference type="NCBI Taxonomy" id="2023067"/>
    <lineage>
        <taxon>Bacteria</taxon>
        <taxon>Pseudomonadati</taxon>
        <taxon>Bacteroidota</taxon>
        <taxon>Flavobacteriia</taxon>
        <taxon>Flavobacteriales</taxon>
        <taxon>Flavobacteriaceae</taxon>
        <taxon>Flavobacterium</taxon>
    </lineage>
</organism>
<sequence>MIKNIKWLFFASLIAVSCTQDEVNYDEVEPEVIVSAGDADFSKYVALGNSLTAGFSDGALFIAGQNNAYPKLMADQFAQAGGGSFTIPLMNDNFGGLLLGGTPIQGVRLIFNGSAPVPLPGAAPTTEIITPLTGPFNNLGVPGAKSFHLLANGYGNVAGVAAGLANPYFVRFASSPSTSIVADAVAQNPTFFSLWIGNNDVLSYATSGGTGTNQLGNLNPATYGGNDITDPTVFATVYSNLVNALTANGAKGVVANIPYVNSVPFFTTVPTNPIAPALIPAASSAQLNQLFGAVNQITTATGQPNRFVTLVSDDGNPATVEPNNPLLIIDESLPSLSAEITAVLTPVLGAQTATFLGGLYGRARHARNTTGNADYILLTTRGVIGTNQAGVPAPFNVNGISYPLQDNRVLTADEVAQVKTATDAYNASIKAIADEKSLAFVDANALLTQLSTSGIRFGNFHMTSSFVQGGAFGLDGIHLTARGNAYIANKFMEAISAQYNSVFKMYKPEQFPLSYPAILP</sequence>
<accession>A0A255ZWS2</accession>
<protein>
    <submittedName>
        <fullName evidence="1">G-D-S-L family lipolytic protein</fullName>
    </submittedName>
</protein>
<dbReference type="AlphaFoldDB" id="A0A255ZWS2"/>
<keyword evidence="2" id="KW-1185">Reference proteome</keyword>
<dbReference type="RefSeq" id="WP_094485733.1">
    <property type="nucleotide sequence ID" value="NZ_NOXX01000175.1"/>
</dbReference>
<dbReference type="GO" id="GO:0016788">
    <property type="term" value="F:hydrolase activity, acting on ester bonds"/>
    <property type="evidence" value="ECO:0007669"/>
    <property type="project" value="UniProtKB-ARBA"/>
</dbReference>
<dbReference type="PROSITE" id="PS51257">
    <property type="entry name" value="PROKAR_LIPOPROTEIN"/>
    <property type="match status" value="1"/>
</dbReference>
<reference evidence="1 2" key="1">
    <citation type="submission" date="2017-07" db="EMBL/GenBank/DDBJ databases">
        <title>Flavobacterium cyanobacteriorum sp. nov., isolated from cyanobacterial aggregates in a eutrophic lake.</title>
        <authorList>
            <person name="Cai H."/>
        </authorList>
    </citation>
    <scope>NUCLEOTIDE SEQUENCE [LARGE SCALE GENOMIC DNA]</scope>
    <source>
        <strain evidence="1 2">TH167</strain>
    </source>
</reference>
<dbReference type="InterPro" id="IPR036514">
    <property type="entry name" value="SGNH_hydro_sf"/>
</dbReference>
<dbReference type="Proteomes" id="UP000216035">
    <property type="component" value="Unassembled WGS sequence"/>
</dbReference>
<evidence type="ECO:0000313" key="1">
    <source>
        <dbReference type="EMBL" id="OYQ45943.1"/>
    </source>
</evidence>
<evidence type="ECO:0000313" key="2">
    <source>
        <dbReference type="Proteomes" id="UP000216035"/>
    </source>
</evidence>